<protein>
    <submittedName>
        <fullName evidence="2">NAD(P)H-binding</fullName>
    </submittedName>
</protein>
<dbReference type="EMBL" id="FZOH01000004">
    <property type="protein sequence ID" value="SNS46027.1"/>
    <property type="molecule type" value="Genomic_DNA"/>
</dbReference>
<gene>
    <name evidence="2" type="ORF">SAMN04488107_2657</name>
</gene>
<dbReference type="Gene3D" id="3.40.50.720">
    <property type="entry name" value="NAD(P)-binding Rossmann-like Domain"/>
    <property type="match status" value="1"/>
</dbReference>
<dbReference type="AlphaFoldDB" id="A0A239EN16"/>
<accession>A0A239EN16</accession>
<evidence type="ECO:0000313" key="2">
    <source>
        <dbReference type="EMBL" id="SNS46027.1"/>
    </source>
</evidence>
<feature type="domain" description="NAD(P)-binding" evidence="1">
    <location>
        <begin position="8"/>
        <end position="160"/>
    </location>
</feature>
<reference evidence="3" key="1">
    <citation type="submission" date="2017-06" db="EMBL/GenBank/DDBJ databases">
        <authorList>
            <person name="Varghese N."/>
            <person name="Submissions S."/>
        </authorList>
    </citation>
    <scope>NUCLEOTIDE SEQUENCE [LARGE SCALE GENOMIC DNA]</scope>
    <source>
        <strain evidence="3">DSM 45423</strain>
    </source>
</reference>
<evidence type="ECO:0000313" key="3">
    <source>
        <dbReference type="Proteomes" id="UP000198386"/>
    </source>
</evidence>
<dbReference type="OrthoDB" id="5510591at2"/>
<dbReference type="Pfam" id="PF13460">
    <property type="entry name" value="NAD_binding_10"/>
    <property type="match status" value="1"/>
</dbReference>
<dbReference type="PANTHER" id="PTHR15020">
    <property type="entry name" value="FLAVIN REDUCTASE-RELATED"/>
    <property type="match status" value="1"/>
</dbReference>
<proteinExistence type="predicted"/>
<dbReference type="InterPro" id="IPR036291">
    <property type="entry name" value="NAD(P)-bd_dom_sf"/>
</dbReference>
<dbReference type="Proteomes" id="UP000198386">
    <property type="component" value="Unassembled WGS sequence"/>
</dbReference>
<sequence length="178" mass="18176">MSTSLVVGGSGRTGRRVVERLLAAGRPVAVLSRRPRPAAGVRTIVGDLDDPATWPAALADVDGVVVCVGPPHDAAGAETVVHRGVAALAAAAAERDLRVVLVSQIYVTRPQAHPAMAHVTEARARGEQALRASGADPAVVRPGWLTDEPATGVRLEQGDTGWPTALAALTPDAVAGSL</sequence>
<name>A0A239EN16_9ACTN</name>
<dbReference type="PANTHER" id="PTHR15020:SF50">
    <property type="entry name" value="UPF0659 PROTEIN YMR090W"/>
    <property type="match status" value="1"/>
</dbReference>
<dbReference type="RefSeq" id="WP_089404350.1">
    <property type="nucleotide sequence ID" value="NZ_FZOH01000004.1"/>
</dbReference>
<evidence type="ECO:0000259" key="1">
    <source>
        <dbReference type="Pfam" id="PF13460"/>
    </source>
</evidence>
<organism evidence="2 3">
    <name type="scientific">Geodermatophilus saharensis</name>
    <dbReference type="NCBI Taxonomy" id="1137994"/>
    <lineage>
        <taxon>Bacteria</taxon>
        <taxon>Bacillati</taxon>
        <taxon>Actinomycetota</taxon>
        <taxon>Actinomycetes</taxon>
        <taxon>Geodermatophilales</taxon>
        <taxon>Geodermatophilaceae</taxon>
        <taxon>Geodermatophilus</taxon>
    </lineage>
</organism>
<dbReference type="SUPFAM" id="SSF51735">
    <property type="entry name" value="NAD(P)-binding Rossmann-fold domains"/>
    <property type="match status" value="1"/>
</dbReference>
<keyword evidence="3" id="KW-1185">Reference proteome</keyword>
<dbReference type="InterPro" id="IPR016040">
    <property type="entry name" value="NAD(P)-bd_dom"/>
</dbReference>